<keyword evidence="1" id="KW-0539">Nucleus</keyword>
<reference evidence="4" key="1">
    <citation type="submission" date="2020-01" db="EMBL/GenBank/DDBJ databases">
        <authorList>
            <consortium name="DOE Joint Genome Institute"/>
            <person name="Haridas S."/>
            <person name="Albert R."/>
            <person name="Binder M."/>
            <person name="Bloem J."/>
            <person name="Labutti K."/>
            <person name="Salamov A."/>
            <person name="Andreopoulos B."/>
            <person name="Baker S.E."/>
            <person name="Barry K."/>
            <person name="Bills G."/>
            <person name="Bluhm B.H."/>
            <person name="Cannon C."/>
            <person name="Castanera R."/>
            <person name="Culley D.E."/>
            <person name="Daum C."/>
            <person name="Ezra D."/>
            <person name="Gonzalez J.B."/>
            <person name="Henrissat B."/>
            <person name="Kuo A."/>
            <person name="Liang C."/>
            <person name="Lipzen A."/>
            <person name="Lutzoni F."/>
            <person name="Magnuson J."/>
            <person name="Mondo S."/>
            <person name="Nolan M."/>
            <person name="Ohm R."/>
            <person name="Pangilinan J."/>
            <person name="Park H.-J."/>
            <person name="Ramirez L."/>
            <person name="Alfaro M."/>
            <person name="Sun H."/>
            <person name="Tritt A."/>
            <person name="Yoshinaga Y."/>
            <person name="Zwiers L.-H."/>
            <person name="Turgeon B.G."/>
            <person name="Goodwin S.B."/>
            <person name="Spatafora J.W."/>
            <person name="Crous P.W."/>
            <person name="Grigoriev I.V."/>
        </authorList>
    </citation>
    <scope>NUCLEOTIDE SEQUENCE</scope>
    <source>
        <strain evidence="4">CBS 342.82</strain>
    </source>
</reference>
<gene>
    <name evidence="4" type="ORF">K489DRAFT_385012</name>
</gene>
<name>A0A6J3LSG1_9PEZI</name>
<dbReference type="RefSeq" id="XP_033455265.1">
    <property type="nucleotide sequence ID" value="XM_033605994.1"/>
</dbReference>
<evidence type="ECO:0000256" key="1">
    <source>
        <dbReference type="ARBA" id="ARBA00023242"/>
    </source>
</evidence>
<organism evidence="4">
    <name type="scientific">Dissoconium aciculare CBS 342.82</name>
    <dbReference type="NCBI Taxonomy" id="1314786"/>
    <lineage>
        <taxon>Eukaryota</taxon>
        <taxon>Fungi</taxon>
        <taxon>Dikarya</taxon>
        <taxon>Ascomycota</taxon>
        <taxon>Pezizomycotina</taxon>
        <taxon>Dothideomycetes</taxon>
        <taxon>Dothideomycetidae</taxon>
        <taxon>Mycosphaerellales</taxon>
        <taxon>Dissoconiaceae</taxon>
        <taxon>Dissoconium</taxon>
    </lineage>
</organism>
<dbReference type="Proteomes" id="UP000504637">
    <property type="component" value="Unplaced"/>
</dbReference>
<dbReference type="PROSITE" id="PS00463">
    <property type="entry name" value="ZN2_CY6_FUNGAL_1"/>
    <property type="match status" value="1"/>
</dbReference>
<evidence type="ECO:0000259" key="2">
    <source>
        <dbReference type="PROSITE" id="PS00463"/>
    </source>
</evidence>
<evidence type="ECO:0000313" key="4">
    <source>
        <dbReference type="RefSeq" id="XP_033455265.1"/>
    </source>
</evidence>
<sequence length="193" mass="20717">MPKQPRLSSTDRRKELADKIDLVGSEMPVACSECRKHKRTCLVHTSSGRCNHCNRHNSVCDVRVTEAEWSKLKSAREVLLSRLAEAREATSLAIAKEQRLMKQLALVDRRAATAISVGEREAQEAEVEEVFSLEAVLPAGSSSLSGSSMSLSPFTWAATDGLDDAFFENLGSAPPWPVLDGSSGAVAGSSSGS</sequence>
<dbReference type="InterPro" id="IPR001138">
    <property type="entry name" value="Zn2Cys6_DnaBD"/>
</dbReference>
<dbReference type="AlphaFoldDB" id="A0A6J3LSG1"/>
<dbReference type="InterPro" id="IPR036864">
    <property type="entry name" value="Zn2-C6_fun-type_DNA-bd_sf"/>
</dbReference>
<proteinExistence type="predicted"/>
<dbReference type="GeneID" id="54363794"/>
<dbReference type="SUPFAM" id="SSF57701">
    <property type="entry name" value="Zn2/Cys6 DNA-binding domain"/>
    <property type="match status" value="1"/>
</dbReference>
<dbReference type="GO" id="GO:0008270">
    <property type="term" value="F:zinc ion binding"/>
    <property type="evidence" value="ECO:0007669"/>
    <property type="project" value="InterPro"/>
</dbReference>
<keyword evidence="3" id="KW-1185">Reference proteome</keyword>
<dbReference type="OrthoDB" id="10602044at2759"/>
<protein>
    <recommendedName>
        <fullName evidence="2">Zn(2)-C6 fungal-type domain-containing protein</fullName>
    </recommendedName>
</protein>
<reference evidence="4" key="3">
    <citation type="submission" date="2025-08" db="UniProtKB">
        <authorList>
            <consortium name="RefSeq"/>
        </authorList>
    </citation>
    <scope>IDENTIFICATION</scope>
    <source>
        <strain evidence="4">CBS 342.82</strain>
    </source>
</reference>
<feature type="domain" description="Zn(2)-C6 fungal-type" evidence="2">
    <location>
        <begin position="30"/>
        <end position="60"/>
    </location>
</feature>
<accession>A0A6J3LSG1</accession>
<reference evidence="4" key="2">
    <citation type="submission" date="2020-04" db="EMBL/GenBank/DDBJ databases">
        <authorList>
            <consortium name="NCBI Genome Project"/>
        </authorList>
    </citation>
    <scope>NUCLEOTIDE SEQUENCE</scope>
    <source>
        <strain evidence="4">CBS 342.82</strain>
    </source>
</reference>
<dbReference type="GO" id="GO:0000981">
    <property type="term" value="F:DNA-binding transcription factor activity, RNA polymerase II-specific"/>
    <property type="evidence" value="ECO:0007669"/>
    <property type="project" value="InterPro"/>
</dbReference>
<dbReference type="Gene3D" id="4.10.240.10">
    <property type="entry name" value="Zn(2)-C6 fungal-type DNA-binding domain"/>
    <property type="match status" value="1"/>
</dbReference>
<evidence type="ECO:0000313" key="3">
    <source>
        <dbReference type="Proteomes" id="UP000504637"/>
    </source>
</evidence>